<gene>
    <name evidence="1" type="ORF">SAMN04488057_112101</name>
</gene>
<dbReference type="EMBL" id="FRCY01000012">
    <property type="protein sequence ID" value="SHN23347.1"/>
    <property type="molecule type" value="Genomic_DNA"/>
</dbReference>
<protein>
    <submittedName>
        <fullName evidence="1">Uncharacterized protein</fullName>
    </submittedName>
</protein>
<dbReference type="AlphaFoldDB" id="A0A1M7PZW2"/>
<evidence type="ECO:0000313" key="2">
    <source>
        <dbReference type="Proteomes" id="UP000184513"/>
    </source>
</evidence>
<organism evidence="1 2">
    <name type="scientific">Cyclobacterium lianum</name>
    <dbReference type="NCBI Taxonomy" id="388280"/>
    <lineage>
        <taxon>Bacteria</taxon>
        <taxon>Pseudomonadati</taxon>
        <taxon>Bacteroidota</taxon>
        <taxon>Cytophagia</taxon>
        <taxon>Cytophagales</taxon>
        <taxon>Cyclobacteriaceae</taxon>
        <taxon>Cyclobacterium</taxon>
    </lineage>
</organism>
<keyword evidence="2" id="KW-1185">Reference proteome</keyword>
<dbReference type="Pfam" id="PF20217">
    <property type="entry name" value="DUF6577"/>
    <property type="match status" value="1"/>
</dbReference>
<accession>A0A1M7PZW2</accession>
<name>A0A1M7PZW2_9BACT</name>
<dbReference type="RefSeq" id="WP_073096217.1">
    <property type="nucleotide sequence ID" value="NZ_FRCY01000012.1"/>
</dbReference>
<dbReference type="OrthoDB" id="594275at2"/>
<dbReference type="Proteomes" id="UP000184513">
    <property type="component" value="Unassembled WGS sequence"/>
</dbReference>
<dbReference type="InterPro" id="IPR046484">
    <property type="entry name" value="DUF6577"/>
</dbReference>
<dbReference type="STRING" id="388280.SAMN04488057_112101"/>
<sequence>MKNTDLAHSLKIHFSGKQEFTTKEITDTLQEHFPDLSGSTIAWRLNQLKKDKLLYQIGRGLYTFDYKPEFSPELSLKSKRLFNRVKGIYTGEIVMWDTTLLNTIGGNDISKYWVFIALNKDDLDSLFDEMLSFSKKVYLQPDKETTARYLIPQNEAIILTALISETPTERSGDYLSPSIEAILVNAWFEYEQFLEPIGLDIHKLYVQAFAKYNVNKSKLLRYASRRDKRKEINELLKSIA</sequence>
<proteinExistence type="predicted"/>
<evidence type="ECO:0000313" key="1">
    <source>
        <dbReference type="EMBL" id="SHN23347.1"/>
    </source>
</evidence>
<reference evidence="1 2" key="1">
    <citation type="submission" date="2016-11" db="EMBL/GenBank/DDBJ databases">
        <authorList>
            <person name="Jaros S."/>
            <person name="Januszkiewicz K."/>
            <person name="Wedrychowicz H."/>
        </authorList>
    </citation>
    <scope>NUCLEOTIDE SEQUENCE [LARGE SCALE GENOMIC DNA]</scope>
    <source>
        <strain evidence="1 2">CGMCC 1.6102</strain>
    </source>
</reference>